<evidence type="ECO:0000313" key="6">
    <source>
        <dbReference type="Proteomes" id="UP000548423"/>
    </source>
</evidence>
<dbReference type="PANTHER" id="PTHR44942:SF4">
    <property type="entry name" value="METHYLTRANSFERASE TYPE 11 DOMAIN-CONTAINING PROTEIN"/>
    <property type="match status" value="1"/>
</dbReference>
<evidence type="ECO:0000256" key="3">
    <source>
        <dbReference type="ARBA" id="ARBA00022679"/>
    </source>
</evidence>
<dbReference type="InterPro" id="IPR051052">
    <property type="entry name" value="Diverse_substrate_MTase"/>
</dbReference>
<dbReference type="Gene3D" id="3.40.50.150">
    <property type="entry name" value="Vaccinia Virus protein VP39"/>
    <property type="match status" value="1"/>
</dbReference>
<name>A0A852TJA4_9BACI</name>
<keyword evidence="2" id="KW-0489">Methyltransferase</keyword>
<evidence type="ECO:0000256" key="2">
    <source>
        <dbReference type="ARBA" id="ARBA00022603"/>
    </source>
</evidence>
<dbReference type="Proteomes" id="UP000548423">
    <property type="component" value="Unassembled WGS sequence"/>
</dbReference>
<evidence type="ECO:0000259" key="4">
    <source>
        <dbReference type="Pfam" id="PF08241"/>
    </source>
</evidence>
<organism evidence="5 6">
    <name type="scientific">Neobacillus niacini</name>
    <dbReference type="NCBI Taxonomy" id="86668"/>
    <lineage>
        <taxon>Bacteria</taxon>
        <taxon>Bacillati</taxon>
        <taxon>Bacillota</taxon>
        <taxon>Bacilli</taxon>
        <taxon>Bacillales</taxon>
        <taxon>Bacillaceae</taxon>
        <taxon>Neobacillus</taxon>
    </lineage>
</organism>
<dbReference type="SUPFAM" id="SSF53335">
    <property type="entry name" value="S-adenosyl-L-methionine-dependent methyltransferases"/>
    <property type="match status" value="1"/>
</dbReference>
<sequence>MEQIDFGQVAKSYAKTREDIPVSLMDSLYVRGIFLDGKKVADIGCGTGSLTRKIAMRKADVTGVDPSKEMLQYAVELNKSKNYNIPYLHGSSENTGLDDSQFDMVTVMRAWHWFDREKAIAEIKRILKAKGTLIVIDSGFLEGPSVVEKTYEVLSKYVSGGLKPAGTKSESSQRINGFPAEWFDEWQTNGFKVSDFYSLNYNVAFTQETWVERVESISWLAGLDSGEREKALQDLTYTLSDQDSFVIPHECNVCILRLQE</sequence>
<reference evidence="6" key="1">
    <citation type="submission" date="2020-07" db="EMBL/GenBank/DDBJ databases">
        <authorList>
            <person name="Partida-Martinez L."/>
            <person name="Huntemann M."/>
            <person name="Clum A."/>
            <person name="Wang J."/>
            <person name="Palaniappan K."/>
            <person name="Ritter S."/>
            <person name="Chen I.-M."/>
            <person name="Stamatis D."/>
            <person name="Reddy T."/>
            <person name="O'Malley R."/>
            <person name="Daum C."/>
            <person name="Shapiro N."/>
            <person name="Ivanova N."/>
            <person name="Kyrpides N."/>
            <person name="Woyke T."/>
        </authorList>
    </citation>
    <scope>NUCLEOTIDE SEQUENCE [LARGE SCALE GENOMIC DNA]</scope>
    <source>
        <strain evidence="6">AT2.8</strain>
    </source>
</reference>
<accession>A0A852TJA4</accession>
<dbReference type="AlphaFoldDB" id="A0A852TJA4"/>
<gene>
    <name evidence="5" type="ORF">F4694_005698</name>
</gene>
<keyword evidence="3" id="KW-0808">Transferase</keyword>
<dbReference type="CDD" id="cd02440">
    <property type="entry name" value="AdoMet_MTases"/>
    <property type="match status" value="1"/>
</dbReference>
<comment type="similarity">
    <text evidence="1">Belongs to the methyltransferase superfamily.</text>
</comment>
<dbReference type="PANTHER" id="PTHR44942">
    <property type="entry name" value="METHYLTRANSF_11 DOMAIN-CONTAINING PROTEIN"/>
    <property type="match status" value="1"/>
</dbReference>
<comment type="caution">
    <text evidence="5">The sequence shown here is derived from an EMBL/GenBank/DDBJ whole genome shotgun (WGS) entry which is preliminary data.</text>
</comment>
<evidence type="ECO:0000256" key="1">
    <source>
        <dbReference type="ARBA" id="ARBA00008361"/>
    </source>
</evidence>
<dbReference type="InterPro" id="IPR013216">
    <property type="entry name" value="Methyltransf_11"/>
</dbReference>
<dbReference type="GO" id="GO:0008757">
    <property type="term" value="F:S-adenosylmethionine-dependent methyltransferase activity"/>
    <property type="evidence" value="ECO:0007669"/>
    <property type="project" value="InterPro"/>
</dbReference>
<keyword evidence="5" id="KW-0830">Ubiquinone</keyword>
<proteinExistence type="inferred from homology"/>
<evidence type="ECO:0000313" key="5">
    <source>
        <dbReference type="EMBL" id="NYE08842.1"/>
    </source>
</evidence>
<dbReference type="GO" id="GO:0032259">
    <property type="term" value="P:methylation"/>
    <property type="evidence" value="ECO:0007669"/>
    <property type="project" value="UniProtKB-KW"/>
</dbReference>
<dbReference type="InterPro" id="IPR029063">
    <property type="entry name" value="SAM-dependent_MTases_sf"/>
</dbReference>
<reference evidence="6" key="2">
    <citation type="submission" date="2020-08" db="EMBL/GenBank/DDBJ databases">
        <title>The Agave Microbiome: Exploring the role of microbial communities in plant adaptations to desert environments.</title>
        <authorList>
            <person name="Partida-Martinez L.P."/>
        </authorList>
    </citation>
    <scope>NUCLEOTIDE SEQUENCE [LARGE SCALE GENOMIC DNA]</scope>
    <source>
        <strain evidence="6">AT2.8</strain>
    </source>
</reference>
<feature type="domain" description="Methyltransferase type 11" evidence="4">
    <location>
        <begin position="42"/>
        <end position="135"/>
    </location>
</feature>
<dbReference type="EMBL" id="JACCBX010000016">
    <property type="protein sequence ID" value="NYE08842.1"/>
    <property type="molecule type" value="Genomic_DNA"/>
</dbReference>
<dbReference type="Pfam" id="PF08241">
    <property type="entry name" value="Methyltransf_11"/>
    <property type="match status" value="1"/>
</dbReference>
<protein>
    <submittedName>
        <fullName evidence="5">Ubiquinone/menaquinone biosynthesis C-methylase UbiE</fullName>
    </submittedName>
</protein>